<dbReference type="Gene3D" id="3.40.50.1820">
    <property type="entry name" value="alpha/beta hydrolase"/>
    <property type="match status" value="1"/>
</dbReference>
<evidence type="ECO:0000259" key="3">
    <source>
        <dbReference type="Pfam" id="PF03959"/>
    </source>
</evidence>
<evidence type="ECO:0000256" key="1">
    <source>
        <dbReference type="ARBA" id="ARBA00005863"/>
    </source>
</evidence>
<dbReference type="GO" id="GO:0016787">
    <property type="term" value="F:hydrolase activity"/>
    <property type="evidence" value="ECO:0007669"/>
    <property type="project" value="UniProtKB-KW"/>
</dbReference>
<dbReference type="InterPro" id="IPR029058">
    <property type="entry name" value="AB_hydrolase_fold"/>
</dbReference>
<accession>A0A319CZZ9</accession>
<dbReference type="PANTHER" id="PTHR48070">
    <property type="entry name" value="ESTERASE OVCA2"/>
    <property type="match status" value="1"/>
</dbReference>
<dbReference type="InterPro" id="IPR050593">
    <property type="entry name" value="LovG"/>
</dbReference>
<dbReference type="InterPro" id="IPR005645">
    <property type="entry name" value="FSH-like_dom"/>
</dbReference>
<name>A0A319CZZ9_9EURO</name>
<dbReference type="GO" id="GO:0005634">
    <property type="term" value="C:nucleus"/>
    <property type="evidence" value="ECO:0007669"/>
    <property type="project" value="TreeGrafter"/>
</dbReference>
<gene>
    <name evidence="4" type="ORF">BO71DRAFT_443767</name>
</gene>
<feature type="domain" description="Serine hydrolase" evidence="3">
    <location>
        <begin position="30"/>
        <end position="261"/>
    </location>
</feature>
<dbReference type="STRING" id="1448320.A0A319CZZ9"/>
<dbReference type="PANTHER" id="PTHR48070:SF3">
    <property type="entry name" value="ESTERASE DBAE-RELATED"/>
    <property type="match status" value="1"/>
</dbReference>
<dbReference type="EMBL" id="KZ825976">
    <property type="protein sequence ID" value="PYH90614.1"/>
    <property type="molecule type" value="Genomic_DNA"/>
</dbReference>
<evidence type="ECO:0000256" key="2">
    <source>
        <dbReference type="ARBA" id="ARBA00022801"/>
    </source>
</evidence>
<dbReference type="AlphaFoldDB" id="A0A319CZZ9"/>
<protein>
    <recommendedName>
        <fullName evidence="3">Serine hydrolase domain-containing protein</fullName>
    </recommendedName>
</protein>
<reference evidence="4 5" key="1">
    <citation type="submission" date="2018-02" db="EMBL/GenBank/DDBJ databases">
        <title>The genomes of Aspergillus section Nigri reveals drivers in fungal speciation.</title>
        <authorList>
            <consortium name="DOE Joint Genome Institute"/>
            <person name="Vesth T.C."/>
            <person name="Nybo J."/>
            <person name="Theobald S."/>
            <person name="Brandl J."/>
            <person name="Frisvad J.C."/>
            <person name="Nielsen K.F."/>
            <person name="Lyhne E.K."/>
            <person name="Kogle M.E."/>
            <person name="Kuo A."/>
            <person name="Riley R."/>
            <person name="Clum A."/>
            <person name="Nolan M."/>
            <person name="Lipzen A."/>
            <person name="Salamov A."/>
            <person name="Henrissat B."/>
            <person name="Wiebenga A."/>
            <person name="De vries R.P."/>
            <person name="Grigoriev I.V."/>
            <person name="Mortensen U.H."/>
            <person name="Andersen M.R."/>
            <person name="Baker S.E."/>
        </authorList>
    </citation>
    <scope>NUCLEOTIDE SEQUENCE [LARGE SCALE GENOMIC DNA]</scope>
    <source>
        <strain evidence="4 5">CBS 707.79</strain>
    </source>
</reference>
<dbReference type="VEuPathDB" id="FungiDB:BO71DRAFT_443767"/>
<evidence type="ECO:0000313" key="4">
    <source>
        <dbReference type="EMBL" id="PYH90614.1"/>
    </source>
</evidence>
<dbReference type="GO" id="GO:0005737">
    <property type="term" value="C:cytoplasm"/>
    <property type="evidence" value="ECO:0007669"/>
    <property type="project" value="TreeGrafter"/>
</dbReference>
<keyword evidence="2" id="KW-0378">Hydrolase</keyword>
<dbReference type="OrthoDB" id="414698at2759"/>
<dbReference type="Proteomes" id="UP000247810">
    <property type="component" value="Unassembled WGS sequence"/>
</dbReference>
<organism evidence="4 5">
    <name type="scientific">Aspergillus ellipticus CBS 707.79</name>
    <dbReference type="NCBI Taxonomy" id="1448320"/>
    <lineage>
        <taxon>Eukaryota</taxon>
        <taxon>Fungi</taxon>
        <taxon>Dikarya</taxon>
        <taxon>Ascomycota</taxon>
        <taxon>Pezizomycotina</taxon>
        <taxon>Eurotiomycetes</taxon>
        <taxon>Eurotiomycetidae</taxon>
        <taxon>Eurotiales</taxon>
        <taxon>Aspergillaceae</taxon>
        <taxon>Aspergillus</taxon>
        <taxon>Aspergillus subgen. Circumdati</taxon>
    </lineage>
</organism>
<dbReference type="Pfam" id="PF03959">
    <property type="entry name" value="FSH1"/>
    <property type="match status" value="1"/>
</dbReference>
<evidence type="ECO:0000313" key="5">
    <source>
        <dbReference type="Proteomes" id="UP000247810"/>
    </source>
</evidence>
<keyword evidence="5" id="KW-1185">Reference proteome</keyword>
<proteinExistence type="inferred from homology"/>
<dbReference type="GO" id="GO:0044550">
    <property type="term" value="P:secondary metabolite biosynthetic process"/>
    <property type="evidence" value="ECO:0007669"/>
    <property type="project" value="TreeGrafter"/>
</dbReference>
<dbReference type="SUPFAM" id="SSF53474">
    <property type="entry name" value="alpha/beta-Hydrolases"/>
    <property type="match status" value="1"/>
</dbReference>
<comment type="similarity">
    <text evidence="1">Belongs to the LovG family.</text>
</comment>
<sequence>MFVPYPTCTSHPIITIMLSEQSTDPSLHLPRLLCFHGGGTNARIFHAQCRVLRAGLQGFFRLCFVEAPFPCQPGLDVTSVYSARGPYRRWLRFKREHPEIDAESAVRAIDLAIQATVQEDNQKGATGEWVGLLGFSQGAKLCASLLFRQQVQESKLGKSSTPTQFRFAVLLAGRGPLVSLSPNLVMTPSLVDASHLGFQVRVDRTSREHVLRLPTVHVHGMQDEGLPLHQQMLEQHFEKGRTRLVQWNGGHRVPVETKVVVAIVKEIVAVAKETGVTW</sequence>